<dbReference type="FunFam" id="1.10.1170.10:FF:000002">
    <property type="entry name" value="Baculoviral IAP repeat containing 7"/>
    <property type="match status" value="1"/>
</dbReference>
<dbReference type="FunFam" id="1.10.1170.10:FF:000028">
    <property type="entry name" value="Uncharacterized protein"/>
    <property type="match status" value="1"/>
</dbReference>
<evidence type="ECO:0000256" key="14">
    <source>
        <dbReference type="SAM" id="MobiDB-lite"/>
    </source>
</evidence>
<feature type="region of interest" description="Disordered" evidence="14">
    <location>
        <begin position="239"/>
        <end position="269"/>
    </location>
</feature>
<dbReference type="SMART" id="SM00238">
    <property type="entry name" value="BIR"/>
    <property type="match status" value="1"/>
</dbReference>
<dbReference type="Pfam" id="PF13920">
    <property type="entry name" value="zf-C3HC4_3"/>
    <property type="match status" value="1"/>
</dbReference>
<proteinExistence type="inferred from homology"/>
<gene>
    <name evidence="17" type="primary">LOC118412700</name>
</gene>
<dbReference type="Pfam" id="PF00653">
    <property type="entry name" value="BIR"/>
    <property type="match status" value="1"/>
</dbReference>
<dbReference type="GO" id="GO:0005737">
    <property type="term" value="C:cytoplasm"/>
    <property type="evidence" value="ECO:0000318"/>
    <property type="project" value="GO_Central"/>
</dbReference>
<evidence type="ECO:0000256" key="5">
    <source>
        <dbReference type="ARBA" id="ARBA00022490"/>
    </source>
</evidence>
<keyword evidence="11" id="KW-0833">Ubl conjugation pathway</keyword>
<keyword evidence="6" id="KW-0808">Transferase</keyword>
<dbReference type="GO" id="GO:0043066">
    <property type="term" value="P:negative regulation of apoptotic process"/>
    <property type="evidence" value="ECO:0000318"/>
    <property type="project" value="GO_Central"/>
</dbReference>
<reference evidence="17" key="2">
    <citation type="submission" date="2025-08" db="UniProtKB">
        <authorList>
            <consortium name="RefSeq"/>
        </authorList>
    </citation>
    <scope>IDENTIFICATION</scope>
    <source>
        <strain evidence="17">S238N-H82</strain>
        <tissue evidence="17">Testes</tissue>
    </source>
</reference>
<dbReference type="OMA" id="NTCANTM"/>
<evidence type="ECO:0000256" key="10">
    <source>
        <dbReference type="ARBA" id="ARBA00022771"/>
    </source>
</evidence>
<dbReference type="GeneID" id="118412700"/>
<evidence type="ECO:0000256" key="4">
    <source>
        <dbReference type="ARBA" id="ARBA00012483"/>
    </source>
</evidence>
<comment type="catalytic activity">
    <reaction evidence="1">
        <text>S-ubiquitinyl-[E2 ubiquitin-conjugating enzyme]-L-cysteine + [acceptor protein]-L-lysine = [E2 ubiquitin-conjugating enzyme]-L-cysteine + N(6)-ubiquitinyl-[acceptor protein]-L-lysine.</text>
        <dbReference type="EC" id="2.3.2.27"/>
    </reaction>
</comment>
<keyword evidence="8" id="KW-0479">Metal-binding</keyword>
<dbReference type="CDD" id="cd00022">
    <property type="entry name" value="BIR"/>
    <property type="match status" value="1"/>
</dbReference>
<dbReference type="Gene3D" id="1.10.8.10">
    <property type="entry name" value="DNA helicase RuvA subunit, C-terminal domain"/>
    <property type="match status" value="1"/>
</dbReference>
<dbReference type="GO" id="GO:0031398">
    <property type="term" value="P:positive regulation of protein ubiquitination"/>
    <property type="evidence" value="ECO:0000318"/>
    <property type="project" value="GO_Central"/>
</dbReference>
<dbReference type="PANTHER" id="PTHR10044">
    <property type="entry name" value="INHIBITOR OF APOPTOSIS"/>
    <property type="match status" value="1"/>
</dbReference>
<dbReference type="OrthoDB" id="4034597at2759"/>
<feature type="region of interest" description="Disordered" evidence="14">
    <location>
        <begin position="1"/>
        <end position="36"/>
    </location>
</feature>
<keyword evidence="10 13" id="KW-0863">Zinc-finger</keyword>
<sequence>MNDFAGQGQPQTRSMHGRVEGVTSEPRKRDAPKHPELASEEMRYSTYFRWPLYCPISPRKLAQAGFFYTYIDDQVRCFWCDGGLKDWQAGDDPWTEHARWYGEECNFVLETKGLQYVRTIKDSFPTLAPQVGHVTDEQSWQHQYIGGVPLSVGVGEHQQNQNSNQHNQCEGLFTDAMDSRVVRNVLEMGFAQSDVETVVRRRLKANGQSFTTMTDLVECLIAIEENGPGDDCSQHVEVEGKSDEKLQEQSTQSTEKPPNANAESREYGGQESVELLQRKLQQMREERTCKICMTNDACMVFIPCGHLCCCNTCANTMRRRGSTCPLCRARIKHVQRAFLA</sequence>
<dbReference type="SUPFAM" id="SSF57924">
    <property type="entry name" value="Inhibitor of apoptosis (IAP) repeat"/>
    <property type="match status" value="1"/>
</dbReference>
<dbReference type="Proteomes" id="UP000001554">
    <property type="component" value="Chromosome 3"/>
</dbReference>
<evidence type="ECO:0000259" key="15">
    <source>
        <dbReference type="PROSITE" id="PS50089"/>
    </source>
</evidence>
<evidence type="ECO:0000256" key="2">
    <source>
        <dbReference type="ARBA" id="ARBA00004496"/>
    </source>
</evidence>
<evidence type="ECO:0000256" key="11">
    <source>
        <dbReference type="ARBA" id="ARBA00022786"/>
    </source>
</evidence>
<evidence type="ECO:0000256" key="6">
    <source>
        <dbReference type="ARBA" id="ARBA00022679"/>
    </source>
</evidence>
<evidence type="ECO:0000256" key="7">
    <source>
        <dbReference type="ARBA" id="ARBA00022703"/>
    </source>
</evidence>
<dbReference type="InterPro" id="IPR001841">
    <property type="entry name" value="Znf_RING"/>
</dbReference>
<keyword evidence="9" id="KW-0677">Repeat</keyword>
<evidence type="ECO:0000256" key="8">
    <source>
        <dbReference type="ARBA" id="ARBA00022723"/>
    </source>
</evidence>
<keyword evidence="12" id="KW-0862">Zinc</keyword>
<dbReference type="InterPro" id="IPR050784">
    <property type="entry name" value="IAP"/>
</dbReference>
<dbReference type="GO" id="GO:0043027">
    <property type="term" value="F:cysteine-type endopeptidase inhibitor activity involved in apoptotic process"/>
    <property type="evidence" value="ECO:0000318"/>
    <property type="project" value="GO_Central"/>
</dbReference>
<dbReference type="EC" id="2.3.2.27" evidence="4"/>
<comment type="subcellular location">
    <subcellularLocation>
        <location evidence="2">Cytoplasm</location>
    </subcellularLocation>
</comment>
<protein>
    <recommendedName>
        <fullName evidence="4">RING-type E3 ubiquitin transferase</fullName>
        <ecNumber evidence="4">2.3.2.27</ecNumber>
    </recommendedName>
</protein>
<evidence type="ECO:0000256" key="1">
    <source>
        <dbReference type="ARBA" id="ARBA00000900"/>
    </source>
</evidence>
<evidence type="ECO:0000256" key="3">
    <source>
        <dbReference type="ARBA" id="ARBA00006672"/>
    </source>
</evidence>
<name>A0A9J7KW89_BRAFL</name>
<dbReference type="PANTHER" id="PTHR10044:SF139">
    <property type="entry name" value="DEATH-ASSOCIATED INHIBITOR OF APOPTOSIS 2"/>
    <property type="match status" value="1"/>
</dbReference>
<dbReference type="GO" id="GO:0005634">
    <property type="term" value="C:nucleus"/>
    <property type="evidence" value="ECO:0000318"/>
    <property type="project" value="GO_Central"/>
</dbReference>
<keyword evidence="16" id="KW-1185">Reference proteome</keyword>
<dbReference type="Gene3D" id="1.10.1170.10">
    <property type="entry name" value="Inhibitor Of Apoptosis Protein (2mihbC-IAP-1), Chain A"/>
    <property type="match status" value="1"/>
</dbReference>
<comment type="similarity">
    <text evidence="3">Belongs to the IAP family.</text>
</comment>
<evidence type="ECO:0000256" key="12">
    <source>
        <dbReference type="ARBA" id="ARBA00022833"/>
    </source>
</evidence>
<accession>A0A9J7KW89</accession>
<dbReference type="PROSITE" id="PS50089">
    <property type="entry name" value="ZF_RING_2"/>
    <property type="match status" value="1"/>
</dbReference>
<dbReference type="FunFam" id="1.10.8.10:FF:000084">
    <property type="entry name" value="E3 ubiquitin-protein ligase XIAP"/>
    <property type="match status" value="1"/>
</dbReference>
<dbReference type="AlphaFoldDB" id="A0A9J7KW89"/>
<feature type="compositionally biased region" description="Basic and acidic residues" evidence="14">
    <location>
        <begin position="25"/>
        <end position="36"/>
    </location>
</feature>
<feature type="domain" description="RING-type" evidence="15">
    <location>
        <begin position="289"/>
        <end position="328"/>
    </location>
</feature>
<dbReference type="Gene3D" id="3.30.40.10">
    <property type="entry name" value="Zinc/RING finger domain, C3HC4 (zinc finger)"/>
    <property type="match status" value="1"/>
</dbReference>
<dbReference type="CDD" id="cd14321">
    <property type="entry name" value="UBA_IAPs"/>
    <property type="match status" value="1"/>
</dbReference>
<dbReference type="KEGG" id="bfo:118412700"/>
<evidence type="ECO:0000313" key="17">
    <source>
        <dbReference type="RefSeq" id="XP_035671617.1"/>
    </source>
</evidence>
<evidence type="ECO:0000256" key="13">
    <source>
        <dbReference type="PROSITE-ProRule" id="PRU00175"/>
    </source>
</evidence>
<dbReference type="GO" id="GO:0051726">
    <property type="term" value="P:regulation of cell cycle"/>
    <property type="evidence" value="ECO:0000318"/>
    <property type="project" value="GO_Central"/>
</dbReference>
<dbReference type="InterPro" id="IPR001370">
    <property type="entry name" value="BIR_rpt"/>
</dbReference>
<keyword evidence="7" id="KW-0053">Apoptosis</keyword>
<reference evidence="16" key="1">
    <citation type="journal article" date="2020" name="Nat. Ecol. Evol.">
        <title>Deeply conserved synteny resolves early events in vertebrate evolution.</title>
        <authorList>
            <person name="Simakov O."/>
            <person name="Marletaz F."/>
            <person name="Yue J.X."/>
            <person name="O'Connell B."/>
            <person name="Jenkins J."/>
            <person name="Brandt A."/>
            <person name="Calef R."/>
            <person name="Tung C.H."/>
            <person name="Huang T.K."/>
            <person name="Schmutz J."/>
            <person name="Satoh N."/>
            <person name="Yu J.K."/>
            <person name="Putnam N.H."/>
            <person name="Green R.E."/>
            <person name="Rokhsar D.S."/>
        </authorList>
    </citation>
    <scope>NUCLEOTIDE SEQUENCE [LARGE SCALE GENOMIC DNA]</scope>
    <source>
        <strain evidence="16">S238N-H82</strain>
    </source>
</reference>
<organism evidence="16 17">
    <name type="scientific">Branchiostoma floridae</name>
    <name type="common">Florida lancelet</name>
    <name type="synonym">Amphioxus</name>
    <dbReference type="NCBI Taxonomy" id="7739"/>
    <lineage>
        <taxon>Eukaryota</taxon>
        <taxon>Metazoa</taxon>
        <taxon>Chordata</taxon>
        <taxon>Cephalochordata</taxon>
        <taxon>Leptocardii</taxon>
        <taxon>Amphioxiformes</taxon>
        <taxon>Branchiostomatidae</taxon>
        <taxon>Branchiostoma</taxon>
    </lineage>
</organism>
<evidence type="ECO:0000256" key="9">
    <source>
        <dbReference type="ARBA" id="ARBA00022737"/>
    </source>
</evidence>
<dbReference type="InterPro" id="IPR013083">
    <property type="entry name" value="Znf_RING/FYVE/PHD"/>
</dbReference>
<dbReference type="GO" id="GO:0008270">
    <property type="term" value="F:zinc ion binding"/>
    <property type="evidence" value="ECO:0007669"/>
    <property type="project" value="UniProtKB-KW"/>
</dbReference>
<dbReference type="FunFam" id="3.30.40.10:FF:000184">
    <property type="entry name" value="Baculoviral IAP repeat containing 2"/>
    <property type="match status" value="1"/>
</dbReference>
<dbReference type="RefSeq" id="XP_035671617.1">
    <property type="nucleotide sequence ID" value="XM_035815724.1"/>
</dbReference>
<dbReference type="GO" id="GO:0006915">
    <property type="term" value="P:apoptotic process"/>
    <property type="evidence" value="ECO:0007669"/>
    <property type="project" value="UniProtKB-KW"/>
</dbReference>
<keyword evidence="5" id="KW-0963">Cytoplasm</keyword>
<dbReference type="GO" id="GO:0061630">
    <property type="term" value="F:ubiquitin protein ligase activity"/>
    <property type="evidence" value="ECO:0000318"/>
    <property type="project" value="GO_Central"/>
</dbReference>
<dbReference type="PROSITE" id="PS50143">
    <property type="entry name" value="BIR_REPEAT_2"/>
    <property type="match status" value="1"/>
</dbReference>
<evidence type="ECO:0000313" key="16">
    <source>
        <dbReference type="Proteomes" id="UP000001554"/>
    </source>
</evidence>